<name>A0A7M7P4D8_STRPU</name>
<evidence type="ECO:0000256" key="13">
    <source>
        <dbReference type="ARBA" id="ARBA00038987"/>
    </source>
</evidence>
<dbReference type="EnsemblMetazoa" id="XM_030989141">
    <property type="protein sequence ID" value="XP_030845001"/>
    <property type="gene ID" value="LOC763773"/>
</dbReference>
<evidence type="ECO:0000256" key="3">
    <source>
        <dbReference type="ARBA" id="ARBA00022679"/>
    </source>
</evidence>
<dbReference type="PANTHER" id="PTHR10414">
    <property type="entry name" value="ETHANOLAMINEPHOSPHOTRANSFERASE"/>
    <property type="match status" value="1"/>
</dbReference>
<keyword evidence="6 17" id="KW-0472">Membrane</keyword>
<evidence type="ECO:0000256" key="6">
    <source>
        <dbReference type="ARBA" id="ARBA00023136"/>
    </source>
</evidence>
<evidence type="ECO:0000313" key="19">
    <source>
        <dbReference type="Proteomes" id="UP000007110"/>
    </source>
</evidence>
<feature type="transmembrane region" description="Helical" evidence="17">
    <location>
        <begin position="189"/>
        <end position="209"/>
    </location>
</feature>
<evidence type="ECO:0000256" key="8">
    <source>
        <dbReference type="ARBA" id="ARBA00023264"/>
    </source>
</evidence>
<evidence type="ECO:0000256" key="9">
    <source>
        <dbReference type="ARBA" id="ARBA00036100"/>
    </source>
</evidence>
<comment type="pathway">
    <text evidence="12">Phospholipid metabolism; phosphatidylcholine biosynthesis; phosphatidylcholine from phosphocholine: step 2/2.</text>
</comment>
<keyword evidence="7" id="KW-0443">Lipid metabolism</keyword>
<keyword evidence="7" id="KW-0594">Phospholipid biosynthesis</keyword>
<dbReference type="FunCoup" id="A0A7M7P4D8">
    <property type="interactions" value="1773"/>
</dbReference>
<keyword evidence="8" id="KW-1208">Phospholipid metabolism</keyword>
<comment type="catalytic activity">
    <reaction evidence="11">
        <text>1-hexadecanoyl-2-(9Z-octadecenoyl)-sn-glycerol + CDP-choline = 1-hexadecanoyl-2-(9Z-octadecenoyl)-sn-glycero-3-phosphocholine + CMP + H(+)</text>
        <dbReference type="Rhea" id="RHEA:54244"/>
        <dbReference type="ChEBI" id="CHEBI:15378"/>
        <dbReference type="ChEBI" id="CHEBI:58779"/>
        <dbReference type="ChEBI" id="CHEBI:60377"/>
        <dbReference type="ChEBI" id="CHEBI:73001"/>
        <dbReference type="ChEBI" id="CHEBI:75466"/>
    </reaction>
    <physiologicalReaction direction="left-to-right" evidence="11">
        <dbReference type="Rhea" id="RHEA:54245"/>
    </physiologicalReaction>
</comment>
<feature type="transmembrane region" description="Helical" evidence="17">
    <location>
        <begin position="289"/>
        <end position="309"/>
    </location>
</feature>
<evidence type="ECO:0000256" key="7">
    <source>
        <dbReference type="ARBA" id="ARBA00023209"/>
    </source>
</evidence>
<dbReference type="AlphaFoldDB" id="A0A7M7P4D8"/>
<keyword evidence="3 15" id="KW-0808">Transferase</keyword>
<keyword evidence="7" id="KW-0444">Lipid biosynthesis</keyword>
<comment type="catalytic activity">
    <reaction evidence="10">
        <text>1,2-dioctanoyl-sn-glycerol + CDP-choline = 1,2-dioctanoyl-sn-glycero-3-phosphocholine + CMP + H(+)</text>
        <dbReference type="Rhea" id="RHEA:54232"/>
        <dbReference type="ChEBI" id="CHEBI:15378"/>
        <dbReference type="ChEBI" id="CHEBI:58779"/>
        <dbReference type="ChEBI" id="CHEBI:60377"/>
        <dbReference type="ChEBI" id="CHEBI:76979"/>
        <dbReference type="ChEBI" id="CHEBI:78228"/>
    </reaction>
    <physiologicalReaction direction="left-to-right" evidence="10">
        <dbReference type="Rhea" id="RHEA:54233"/>
    </physiologicalReaction>
</comment>
<dbReference type="OMA" id="GMWMYST"/>
<comment type="catalytic activity">
    <reaction evidence="14">
        <text>CDP-choline + a 1,2-diacyl-sn-glycerol = a 1,2-diacyl-sn-glycero-3-phosphocholine + CMP + H(+)</text>
        <dbReference type="Rhea" id="RHEA:32939"/>
        <dbReference type="ChEBI" id="CHEBI:15378"/>
        <dbReference type="ChEBI" id="CHEBI:17815"/>
        <dbReference type="ChEBI" id="CHEBI:57643"/>
        <dbReference type="ChEBI" id="CHEBI:58779"/>
        <dbReference type="ChEBI" id="CHEBI:60377"/>
        <dbReference type="EC" id="2.7.8.2"/>
    </reaction>
    <physiologicalReaction direction="left-to-right" evidence="14">
        <dbReference type="Rhea" id="RHEA:32940"/>
    </physiologicalReaction>
</comment>
<dbReference type="PANTHER" id="PTHR10414:SF37">
    <property type="entry name" value="BB IN A BOXCAR, ISOFORM C"/>
    <property type="match status" value="1"/>
</dbReference>
<evidence type="ECO:0000256" key="14">
    <source>
        <dbReference type="ARBA" id="ARBA00048570"/>
    </source>
</evidence>
<feature type="region of interest" description="Disordered" evidence="16">
    <location>
        <begin position="384"/>
        <end position="403"/>
    </location>
</feature>
<evidence type="ECO:0000256" key="5">
    <source>
        <dbReference type="ARBA" id="ARBA00022989"/>
    </source>
</evidence>
<dbReference type="InterPro" id="IPR048254">
    <property type="entry name" value="CDP_ALCOHOL_P_TRANSF_CS"/>
</dbReference>
<comment type="similarity">
    <text evidence="2 15">Belongs to the CDP-alcohol phosphatidyltransferase class-I family.</text>
</comment>
<evidence type="ECO:0000256" key="11">
    <source>
        <dbReference type="ARBA" id="ARBA00036890"/>
    </source>
</evidence>
<evidence type="ECO:0000256" key="17">
    <source>
        <dbReference type="SAM" id="Phobius"/>
    </source>
</evidence>
<keyword evidence="4 17" id="KW-0812">Transmembrane</keyword>
<feature type="transmembrane region" description="Helical" evidence="17">
    <location>
        <begin position="87"/>
        <end position="105"/>
    </location>
</feature>
<dbReference type="RefSeq" id="XP_030845001.1">
    <property type="nucleotide sequence ID" value="XM_030989141.1"/>
</dbReference>
<dbReference type="EC" id="2.7.8.2" evidence="13"/>
<feature type="transmembrane region" description="Helical" evidence="17">
    <location>
        <begin position="153"/>
        <end position="169"/>
    </location>
</feature>
<feature type="transmembrane region" description="Helical" evidence="17">
    <location>
        <begin position="61"/>
        <end position="80"/>
    </location>
</feature>
<evidence type="ECO:0000313" key="18">
    <source>
        <dbReference type="EnsemblMetazoa" id="XP_030845001"/>
    </source>
</evidence>
<dbReference type="InParanoid" id="A0A7M7P4D8"/>
<proteinExistence type="inferred from homology"/>
<keyword evidence="19" id="KW-1185">Reference proteome</keyword>
<dbReference type="FunFam" id="1.20.120.1760:FF:000002">
    <property type="entry name" value="Choline/ethanolamine phosphotransferase 1"/>
    <property type="match status" value="1"/>
</dbReference>
<protein>
    <recommendedName>
        <fullName evidence="13">diacylglycerol cholinephosphotransferase</fullName>
        <ecNumber evidence="13">2.7.8.2</ecNumber>
    </recommendedName>
</protein>
<dbReference type="PROSITE" id="PS00379">
    <property type="entry name" value="CDP_ALCOHOL_P_TRANSF"/>
    <property type="match status" value="1"/>
</dbReference>
<feature type="transmembrane region" description="Helical" evidence="17">
    <location>
        <begin position="221"/>
        <end position="239"/>
    </location>
</feature>
<evidence type="ECO:0000256" key="10">
    <source>
        <dbReference type="ARBA" id="ARBA00036651"/>
    </source>
</evidence>
<reference evidence="19" key="1">
    <citation type="submission" date="2015-02" db="EMBL/GenBank/DDBJ databases">
        <title>Genome sequencing for Strongylocentrotus purpuratus.</title>
        <authorList>
            <person name="Murali S."/>
            <person name="Liu Y."/>
            <person name="Vee V."/>
            <person name="English A."/>
            <person name="Wang M."/>
            <person name="Skinner E."/>
            <person name="Han Y."/>
            <person name="Muzny D.M."/>
            <person name="Worley K.C."/>
            <person name="Gibbs R.A."/>
        </authorList>
    </citation>
    <scope>NUCLEOTIDE SEQUENCE</scope>
</reference>
<dbReference type="GeneID" id="763773"/>
<dbReference type="GO" id="GO:0004307">
    <property type="term" value="F:ethanolaminephosphotransferase activity"/>
    <property type="evidence" value="ECO:0000318"/>
    <property type="project" value="GO_Central"/>
</dbReference>
<sequence>MSPAPLLEGFLAMEVLSQPQLKRLKEHKYSAEGKSITEPVMQVFWCWLVEQVPRTVAPNTITLVGLAANIISTLILAFYCPTATEMAPPWAYVFAALCLFAYQSLDAIDGKQARRTNSSTQLGELFDHGCDAVSIVFVSVGVCTAMQLGTHPWLTFMTTCTSMFIYFTAHWQTYVCGTLKFGKFDVTEGQLTFCFIYLVAAFLGEDTWMAKVPVVDMEVKTVATVSGLMLSYLSIYSHGRVIFGGGKGRNGSTVADTSVIAPLFHISAVILLFFTIWQKSKTGIFERQPCVYIIMFGMLASKISIKLVVAHMTKSGMNFLDTAFIGPGLLFLNQYLDTLLSEDVVLWLALAWCTCDLIRFCVALCCQISQHLGIYTFDITSKPNPAEQRSGVTTRRQAKLAAQ</sequence>
<reference evidence="18" key="2">
    <citation type="submission" date="2021-01" db="UniProtKB">
        <authorList>
            <consortium name="EnsemblMetazoa"/>
        </authorList>
    </citation>
    <scope>IDENTIFICATION</scope>
</reference>
<comment type="catalytic activity">
    <reaction evidence="9">
        <text>1-hexadecanoyl-2-(4Z,7Z,10Z,13Z,16Z,19Z-docosahexaenoyl)-sn-glycerol + CDP-choline = 1-hexadecanoyl-2-(4Z,7Z,10Z,13Z,16Z,19Z-docosahexaenoyl)-sn-glycero-3-phosphocholine + CMP + H(+)</text>
        <dbReference type="Rhea" id="RHEA:54332"/>
        <dbReference type="ChEBI" id="CHEBI:15378"/>
        <dbReference type="ChEBI" id="CHEBI:58779"/>
        <dbReference type="ChEBI" id="CHEBI:60377"/>
        <dbReference type="ChEBI" id="CHEBI:74963"/>
        <dbReference type="ChEBI" id="CHEBI:82949"/>
    </reaction>
    <physiologicalReaction direction="left-to-right" evidence="9">
        <dbReference type="Rhea" id="RHEA:54333"/>
    </physiologicalReaction>
</comment>
<keyword evidence="5 17" id="KW-1133">Transmembrane helix</keyword>
<evidence type="ECO:0000256" key="12">
    <source>
        <dbReference type="ARBA" id="ARBA00037890"/>
    </source>
</evidence>
<evidence type="ECO:0000256" key="15">
    <source>
        <dbReference type="RuleBase" id="RU003750"/>
    </source>
</evidence>
<dbReference type="PIRSF" id="PIRSF015665">
    <property type="entry name" value="CHOPT"/>
    <property type="match status" value="1"/>
</dbReference>
<dbReference type="GO" id="GO:0006646">
    <property type="term" value="P:phosphatidylethanolamine biosynthetic process"/>
    <property type="evidence" value="ECO:0000318"/>
    <property type="project" value="GO_Central"/>
</dbReference>
<feature type="transmembrane region" description="Helical" evidence="17">
    <location>
        <begin position="344"/>
        <end position="366"/>
    </location>
</feature>
<organism evidence="18 19">
    <name type="scientific">Strongylocentrotus purpuratus</name>
    <name type="common">Purple sea urchin</name>
    <dbReference type="NCBI Taxonomy" id="7668"/>
    <lineage>
        <taxon>Eukaryota</taxon>
        <taxon>Metazoa</taxon>
        <taxon>Echinodermata</taxon>
        <taxon>Eleutherozoa</taxon>
        <taxon>Echinozoa</taxon>
        <taxon>Echinoidea</taxon>
        <taxon>Euechinoidea</taxon>
        <taxon>Echinacea</taxon>
        <taxon>Camarodonta</taxon>
        <taxon>Echinidea</taxon>
        <taxon>Strongylocentrotidae</taxon>
        <taxon>Strongylocentrotus</taxon>
    </lineage>
</organism>
<comment type="subcellular location">
    <subcellularLocation>
        <location evidence="1">Membrane</location>
        <topology evidence="1">Multi-pass membrane protein</topology>
    </subcellularLocation>
</comment>
<dbReference type="InterPro" id="IPR000462">
    <property type="entry name" value="CDP-OH_P_trans"/>
</dbReference>
<dbReference type="InterPro" id="IPR043130">
    <property type="entry name" value="CDP-OH_PTrfase_TM_dom"/>
</dbReference>
<dbReference type="Proteomes" id="UP000007110">
    <property type="component" value="Unassembled WGS sequence"/>
</dbReference>
<accession>A0A7M7P4D8</accession>
<feature type="transmembrane region" description="Helical" evidence="17">
    <location>
        <begin position="259"/>
        <end position="277"/>
    </location>
</feature>
<dbReference type="InterPro" id="IPR014472">
    <property type="entry name" value="CHOPT"/>
</dbReference>
<dbReference type="Gene3D" id="1.20.120.1760">
    <property type="match status" value="1"/>
</dbReference>
<dbReference type="OrthoDB" id="196717at2759"/>
<dbReference type="KEGG" id="spu:763773"/>
<evidence type="ECO:0000256" key="2">
    <source>
        <dbReference type="ARBA" id="ARBA00010441"/>
    </source>
</evidence>
<evidence type="ECO:0000256" key="16">
    <source>
        <dbReference type="SAM" id="MobiDB-lite"/>
    </source>
</evidence>
<evidence type="ECO:0000256" key="1">
    <source>
        <dbReference type="ARBA" id="ARBA00004141"/>
    </source>
</evidence>
<dbReference type="GO" id="GO:0005789">
    <property type="term" value="C:endoplasmic reticulum membrane"/>
    <property type="evidence" value="ECO:0000318"/>
    <property type="project" value="GO_Central"/>
</dbReference>
<evidence type="ECO:0000256" key="4">
    <source>
        <dbReference type="ARBA" id="ARBA00022692"/>
    </source>
</evidence>
<dbReference type="GO" id="GO:0005794">
    <property type="term" value="C:Golgi apparatus"/>
    <property type="evidence" value="ECO:0000318"/>
    <property type="project" value="GO_Central"/>
</dbReference>
<dbReference type="GO" id="GO:0004142">
    <property type="term" value="F:diacylglycerol cholinephosphotransferase activity"/>
    <property type="evidence" value="ECO:0000318"/>
    <property type="project" value="GO_Central"/>
</dbReference>
<dbReference type="Pfam" id="PF01066">
    <property type="entry name" value="CDP-OH_P_transf"/>
    <property type="match status" value="1"/>
</dbReference>